<keyword evidence="2" id="KW-1185">Reference proteome</keyword>
<dbReference type="Proteomes" id="UP000499080">
    <property type="component" value="Unassembled WGS sequence"/>
</dbReference>
<comment type="caution">
    <text evidence="1">The sequence shown here is derived from an EMBL/GenBank/DDBJ whole genome shotgun (WGS) entry which is preliminary data.</text>
</comment>
<protein>
    <submittedName>
        <fullName evidence="1">Uncharacterized protein</fullName>
    </submittedName>
</protein>
<dbReference type="AlphaFoldDB" id="A0A4Y2HG14"/>
<organism evidence="1 2">
    <name type="scientific">Araneus ventricosus</name>
    <name type="common">Orbweaver spider</name>
    <name type="synonym">Epeira ventricosa</name>
    <dbReference type="NCBI Taxonomy" id="182803"/>
    <lineage>
        <taxon>Eukaryota</taxon>
        <taxon>Metazoa</taxon>
        <taxon>Ecdysozoa</taxon>
        <taxon>Arthropoda</taxon>
        <taxon>Chelicerata</taxon>
        <taxon>Arachnida</taxon>
        <taxon>Araneae</taxon>
        <taxon>Araneomorphae</taxon>
        <taxon>Entelegynae</taxon>
        <taxon>Araneoidea</taxon>
        <taxon>Araneidae</taxon>
        <taxon>Araneus</taxon>
    </lineage>
</organism>
<sequence>MAGWPFKDLAARIAGEQNHCLDWDPAKRLSHVRSKRGKPPFSGGGEWVG</sequence>
<evidence type="ECO:0000313" key="2">
    <source>
        <dbReference type="Proteomes" id="UP000499080"/>
    </source>
</evidence>
<accession>A0A4Y2HG14</accession>
<reference evidence="1 2" key="1">
    <citation type="journal article" date="2019" name="Sci. Rep.">
        <title>Orb-weaving spider Araneus ventricosus genome elucidates the spidroin gene catalogue.</title>
        <authorList>
            <person name="Kono N."/>
            <person name="Nakamura H."/>
            <person name="Ohtoshi R."/>
            <person name="Moran D.A.P."/>
            <person name="Shinohara A."/>
            <person name="Yoshida Y."/>
            <person name="Fujiwara M."/>
            <person name="Mori M."/>
            <person name="Tomita M."/>
            <person name="Arakawa K."/>
        </authorList>
    </citation>
    <scope>NUCLEOTIDE SEQUENCE [LARGE SCALE GENOMIC DNA]</scope>
</reference>
<proteinExistence type="predicted"/>
<name>A0A4Y2HG14_ARAVE</name>
<feature type="non-terminal residue" evidence="1">
    <location>
        <position position="49"/>
    </location>
</feature>
<evidence type="ECO:0000313" key="1">
    <source>
        <dbReference type="EMBL" id="GBM64258.1"/>
    </source>
</evidence>
<gene>
    <name evidence="1" type="ORF">AVEN_116541_1</name>
</gene>
<dbReference type="EMBL" id="BGPR01258488">
    <property type="protein sequence ID" value="GBM64258.1"/>
    <property type="molecule type" value="Genomic_DNA"/>
</dbReference>